<feature type="chain" id="PRO_5047153776" evidence="11">
    <location>
        <begin position="24"/>
        <end position="654"/>
    </location>
</feature>
<dbReference type="SUPFAM" id="SSF56935">
    <property type="entry name" value="Porins"/>
    <property type="match status" value="1"/>
</dbReference>
<dbReference type="PANTHER" id="PTHR30069">
    <property type="entry name" value="TONB-DEPENDENT OUTER MEMBRANE RECEPTOR"/>
    <property type="match status" value="1"/>
</dbReference>
<evidence type="ECO:0000256" key="10">
    <source>
        <dbReference type="RuleBase" id="RU003357"/>
    </source>
</evidence>
<comment type="similarity">
    <text evidence="10">Belongs to the TonB-dependent receptor family.</text>
</comment>
<evidence type="ECO:0000256" key="7">
    <source>
        <dbReference type="ARBA" id="ARBA00023077"/>
    </source>
</evidence>
<dbReference type="Pfam" id="PF07715">
    <property type="entry name" value="Plug"/>
    <property type="match status" value="1"/>
</dbReference>
<dbReference type="Gene3D" id="2.40.170.20">
    <property type="entry name" value="TonB-dependent receptor, beta-barrel domain"/>
    <property type="match status" value="1"/>
</dbReference>
<sequence>MSVSVRMGGGALLAMMLATTAMAQDGPDPTGDIVVSLPQGRAPQPLETRHVLDARDIALVDAVAADEILRRLPSVYVPVNSRGEAIAFVRGAGERQVALFYDGAAINVPWDNRLDLSLFPAALAGRAQVAAAPLAPLYGVSALGAVSFTPPRPAYGHVRGMIGSGGLREVEAVAPFTRGSTDVMIGGSYATRDGDTIADNADLPFSQRGALRTNTDREIASVFGRVGTSIGDHLLSVTAFHVDANKGIAPESDRPDGARFWRYPTLQHSLVSANAGLVLGPTTALDLVGWYQRFRQTIDSYTDDTYAVRNSQEANRDDTVGARLLLTQQLGRTRIIASANVLDSQHDQRDTTFTRGQPPALLPAFLHYRQRNWSFGLDATTALTDAITGEIGVGYDRVYYLETGDKPDTPDAKGWTGRVGLSWAPAEEWRIRAAVGRKIRPATMRELFGQALNRFLLNPDLQPERIVSADLGAEWRSDAAGASVAGFVQDLDGTIDQRNVGRLRQRINLIGSQVIGVEATAYWHPAPEWTLGGNGTFARSRRKGTTGDQTDRLAEKPDVIGRVYGDYDGQSGFGALAEVLYTGRAYSADADGVLVALPRSASVNVRMSQRVRFAGVAADVFARGDNLFDDRIVPQIGLPAPGRTLRIGLTISGG</sequence>
<dbReference type="Gene3D" id="2.170.130.10">
    <property type="entry name" value="TonB-dependent receptor, plug domain"/>
    <property type="match status" value="1"/>
</dbReference>
<gene>
    <name evidence="14" type="ORF">E5988_00375</name>
</gene>
<dbReference type="InterPro" id="IPR036942">
    <property type="entry name" value="Beta-barrel_TonB_sf"/>
</dbReference>
<keyword evidence="8 10" id="KW-0472">Membrane</keyword>
<evidence type="ECO:0000256" key="11">
    <source>
        <dbReference type="SAM" id="SignalP"/>
    </source>
</evidence>
<evidence type="ECO:0000259" key="13">
    <source>
        <dbReference type="Pfam" id="PF07715"/>
    </source>
</evidence>
<dbReference type="InterPro" id="IPR039426">
    <property type="entry name" value="TonB-dep_rcpt-like"/>
</dbReference>
<accession>A0ABY2QL43</accession>
<keyword evidence="14" id="KW-0675">Receptor</keyword>
<comment type="caution">
    <text evidence="14">The sequence shown here is derived from an EMBL/GenBank/DDBJ whole genome shotgun (WGS) entry which is preliminary data.</text>
</comment>
<dbReference type="Proteomes" id="UP000308038">
    <property type="component" value="Unassembled WGS sequence"/>
</dbReference>
<keyword evidence="15" id="KW-1185">Reference proteome</keyword>
<feature type="domain" description="TonB-dependent receptor-like beta-barrel" evidence="12">
    <location>
        <begin position="242"/>
        <end position="627"/>
    </location>
</feature>
<evidence type="ECO:0000313" key="14">
    <source>
        <dbReference type="EMBL" id="THG41967.1"/>
    </source>
</evidence>
<dbReference type="InterPro" id="IPR037066">
    <property type="entry name" value="Plug_dom_sf"/>
</dbReference>
<evidence type="ECO:0000256" key="2">
    <source>
        <dbReference type="ARBA" id="ARBA00022448"/>
    </source>
</evidence>
<evidence type="ECO:0000256" key="9">
    <source>
        <dbReference type="ARBA" id="ARBA00023237"/>
    </source>
</evidence>
<evidence type="ECO:0000256" key="6">
    <source>
        <dbReference type="ARBA" id="ARBA00023065"/>
    </source>
</evidence>
<dbReference type="Pfam" id="PF00593">
    <property type="entry name" value="TonB_dep_Rec_b-barrel"/>
    <property type="match status" value="1"/>
</dbReference>
<evidence type="ECO:0000259" key="12">
    <source>
        <dbReference type="Pfam" id="PF00593"/>
    </source>
</evidence>
<proteinExistence type="inferred from homology"/>
<keyword evidence="7 10" id="KW-0798">TonB box</keyword>
<dbReference type="InterPro" id="IPR000531">
    <property type="entry name" value="Beta-barrel_TonB"/>
</dbReference>
<keyword evidence="9" id="KW-0998">Cell outer membrane</keyword>
<dbReference type="InterPro" id="IPR012910">
    <property type="entry name" value="Plug_dom"/>
</dbReference>
<evidence type="ECO:0000256" key="4">
    <source>
        <dbReference type="ARBA" id="ARBA00022692"/>
    </source>
</evidence>
<protein>
    <submittedName>
        <fullName evidence="14">TonB-dependent receptor</fullName>
    </submittedName>
</protein>
<name>A0ABY2QL43_9SPHN</name>
<feature type="signal peptide" evidence="11">
    <location>
        <begin position="1"/>
        <end position="23"/>
    </location>
</feature>
<keyword evidence="2" id="KW-0813">Transport</keyword>
<dbReference type="EMBL" id="SSTI01000001">
    <property type="protein sequence ID" value="THG41967.1"/>
    <property type="molecule type" value="Genomic_DNA"/>
</dbReference>
<evidence type="ECO:0000256" key="8">
    <source>
        <dbReference type="ARBA" id="ARBA00023136"/>
    </source>
</evidence>
<evidence type="ECO:0000256" key="1">
    <source>
        <dbReference type="ARBA" id="ARBA00004571"/>
    </source>
</evidence>
<evidence type="ECO:0000313" key="15">
    <source>
        <dbReference type="Proteomes" id="UP000308038"/>
    </source>
</evidence>
<keyword evidence="3" id="KW-1134">Transmembrane beta strand</keyword>
<feature type="domain" description="TonB-dependent receptor plug" evidence="13">
    <location>
        <begin position="49"/>
        <end position="146"/>
    </location>
</feature>
<reference evidence="14 15" key="1">
    <citation type="submission" date="2019-04" db="EMBL/GenBank/DDBJ databases">
        <title>Microbes associate with the intestines of laboratory mice.</title>
        <authorList>
            <person name="Navarre W."/>
            <person name="Wong E."/>
            <person name="Huang K.C."/>
            <person name="Tropini C."/>
            <person name="Ng K."/>
            <person name="Yu B."/>
        </authorList>
    </citation>
    <scope>NUCLEOTIDE SEQUENCE [LARGE SCALE GENOMIC DNA]</scope>
    <source>
        <strain evidence="14 15">NM83_B4-11</strain>
    </source>
</reference>
<comment type="subcellular location">
    <subcellularLocation>
        <location evidence="1">Cell outer membrane</location>
        <topology evidence="1">Multi-pass membrane protein</topology>
    </subcellularLocation>
</comment>
<evidence type="ECO:0000256" key="3">
    <source>
        <dbReference type="ARBA" id="ARBA00022452"/>
    </source>
</evidence>
<organism evidence="14 15">
    <name type="scientific">Sphingomonas olei</name>
    <dbReference type="NCBI Taxonomy" id="1886787"/>
    <lineage>
        <taxon>Bacteria</taxon>
        <taxon>Pseudomonadati</taxon>
        <taxon>Pseudomonadota</taxon>
        <taxon>Alphaproteobacteria</taxon>
        <taxon>Sphingomonadales</taxon>
        <taxon>Sphingomonadaceae</taxon>
        <taxon>Sphingomonas</taxon>
    </lineage>
</organism>
<keyword evidence="4" id="KW-0812">Transmembrane</keyword>
<keyword evidence="6" id="KW-0406">Ion transport</keyword>
<evidence type="ECO:0000256" key="5">
    <source>
        <dbReference type="ARBA" id="ARBA00022729"/>
    </source>
</evidence>
<dbReference type="PANTHER" id="PTHR30069:SF53">
    <property type="entry name" value="COLICIN I RECEPTOR-RELATED"/>
    <property type="match status" value="1"/>
</dbReference>
<keyword evidence="5 11" id="KW-0732">Signal</keyword>